<accession>X1W1H1</accession>
<evidence type="ECO:0008006" key="2">
    <source>
        <dbReference type="Google" id="ProtNLM"/>
    </source>
</evidence>
<evidence type="ECO:0000313" key="1">
    <source>
        <dbReference type="EMBL" id="GAJ21945.1"/>
    </source>
</evidence>
<dbReference type="EMBL" id="BARW01038320">
    <property type="protein sequence ID" value="GAJ21945.1"/>
    <property type="molecule type" value="Genomic_DNA"/>
</dbReference>
<sequence length="56" mass="6780">MKRYRILHIMNYYIPGMGYQENYLPAEQKKLGLFPFIITSDRYPPIQHYDQIFAPV</sequence>
<feature type="non-terminal residue" evidence="1">
    <location>
        <position position="56"/>
    </location>
</feature>
<protein>
    <recommendedName>
        <fullName evidence="2">Glycosyl transferase family 1 domain-containing protein</fullName>
    </recommendedName>
</protein>
<dbReference type="AlphaFoldDB" id="X1W1H1"/>
<name>X1W1H1_9ZZZZ</name>
<gene>
    <name evidence="1" type="ORF">S12H4_58855</name>
</gene>
<organism evidence="1">
    <name type="scientific">marine sediment metagenome</name>
    <dbReference type="NCBI Taxonomy" id="412755"/>
    <lineage>
        <taxon>unclassified sequences</taxon>
        <taxon>metagenomes</taxon>
        <taxon>ecological metagenomes</taxon>
    </lineage>
</organism>
<reference evidence="1" key="1">
    <citation type="journal article" date="2014" name="Front. Microbiol.">
        <title>High frequency of phylogenetically diverse reductive dehalogenase-homologous genes in deep subseafloor sedimentary metagenomes.</title>
        <authorList>
            <person name="Kawai M."/>
            <person name="Futagami T."/>
            <person name="Toyoda A."/>
            <person name="Takaki Y."/>
            <person name="Nishi S."/>
            <person name="Hori S."/>
            <person name="Arai W."/>
            <person name="Tsubouchi T."/>
            <person name="Morono Y."/>
            <person name="Uchiyama I."/>
            <person name="Ito T."/>
            <person name="Fujiyama A."/>
            <person name="Inagaki F."/>
            <person name="Takami H."/>
        </authorList>
    </citation>
    <scope>NUCLEOTIDE SEQUENCE</scope>
    <source>
        <strain evidence="1">Expedition CK06-06</strain>
    </source>
</reference>
<comment type="caution">
    <text evidence="1">The sequence shown here is derived from an EMBL/GenBank/DDBJ whole genome shotgun (WGS) entry which is preliminary data.</text>
</comment>
<proteinExistence type="predicted"/>